<keyword evidence="1" id="KW-0732">Signal</keyword>
<feature type="signal peptide" evidence="1">
    <location>
        <begin position="1"/>
        <end position="17"/>
    </location>
</feature>
<dbReference type="AlphaFoldDB" id="A0A2C9CWC3"/>
<keyword evidence="3" id="KW-1185">Reference proteome</keyword>
<evidence type="ECO:0000313" key="3">
    <source>
        <dbReference type="Proteomes" id="UP000220034"/>
    </source>
</evidence>
<evidence type="ECO:0000256" key="1">
    <source>
        <dbReference type="SAM" id="SignalP"/>
    </source>
</evidence>
<dbReference type="EMBL" id="OCTN01000012">
    <property type="protein sequence ID" value="SOH95577.1"/>
    <property type="molecule type" value="Genomic_DNA"/>
</dbReference>
<evidence type="ECO:0000313" key="2">
    <source>
        <dbReference type="EMBL" id="SOH95577.1"/>
    </source>
</evidence>
<accession>A0A2C9CWC3</accession>
<organism evidence="2 3">
    <name type="scientific">Pontivivens marinum</name>
    <dbReference type="NCBI Taxonomy" id="1690039"/>
    <lineage>
        <taxon>Bacteria</taxon>
        <taxon>Pseudomonadati</taxon>
        <taxon>Pseudomonadota</taxon>
        <taxon>Alphaproteobacteria</taxon>
        <taxon>Rhodobacterales</taxon>
        <taxon>Paracoccaceae</taxon>
        <taxon>Pontivivens</taxon>
    </lineage>
</organism>
<proteinExistence type="predicted"/>
<reference evidence="3" key="1">
    <citation type="submission" date="2017-09" db="EMBL/GenBank/DDBJ databases">
        <authorList>
            <person name="Varghese N."/>
            <person name="Submissions S."/>
        </authorList>
    </citation>
    <scope>NUCLEOTIDE SEQUENCE [LARGE SCALE GENOMIC DNA]</scope>
    <source>
        <strain evidence="3">C7</strain>
    </source>
</reference>
<sequence>MRKILIAALLCTTAANAQIEQGILEDLQRDFGGNDGVPERGEITSEPEAGAVLRGLDKMTGRAQDITVMVGDTVTYERLSIELDACRSPAAGETADAFAFLQIQDSREDELRFSGWMIASSPALHAMDHPRYDVWVKECIASQDDLNADGALPDNG</sequence>
<name>A0A2C9CWC3_9RHOB</name>
<dbReference type="InterPro" id="IPR019225">
    <property type="entry name" value="DUF2155"/>
</dbReference>
<feature type="chain" id="PRO_5012361220" description="DUF2155 domain-containing protein" evidence="1">
    <location>
        <begin position="18"/>
        <end position="156"/>
    </location>
</feature>
<protein>
    <recommendedName>
        <fullName evidence="4">DUF2155 domain-containing protein</fullName>
    </recommendedName>
</protein>
<evidence type="ECO:0008006" key="4">
    <source>
        <dbReference type="Google" id="ProtNLM"/>
    </source>
</evidence>
<dbReference type="OrthoDB" id="9810376at2"/>
<gene>
    <name evidence="2" type="ORF">SAMN06273572_11272</name>
</gene>
<dbReference type="RefSeq" id="WP_097932170.1">
    <property type="nucleotide sequence ID" value="NZ_OCTN01000012.1"/>
</dbReference>
<dbReference type="Proteomes" id="UP000220034">
    <property type="component" value="Unassembled WGS sequence"/>
</dbReference>
<dbReference type="Pfam" id="PF09923">
    <property type="entry name" value="DUF2155"/>
    <property type="match status" value="1"/>
</dbReference>